<organism evidence="2 3">
    <name type="scientific">Ruminococcus champanellensis (strain DSM 18848 / JCM 17042 / KCTC 15320 / 18P13)</name>
    <dbReference type="NCBI Taxonomy" id="213810"/>
    <lineage>
        <taxon>Bacteria</taxon>
        <taxon>Bacillati</taxon>
        <taxon>Bacillota</taxon>
        <taxon>Clostridia</taxon>
        <taxon>Eubacteriales</taxon>
        <taxon>Oscillospiraceae</taxon>
        <taxon>Ruminococcus</taxon>
    </lineage>
</organism>
<protein>
    <submittedName>
        <fullName evidence="2">Uncharacterized protein</fullName>
    </submittedName>
</protein>
<feature type="chain" id="PRO_5003061235" evidence="1">
    <location>
        <begin position="27"/>
        <end position="139"/>
    </location>
</feature>
<evidence type="ECO:0000313" key="2">
    <source>
        <dbReference type="EMBL" id="CBL17969.1"/>
    </source>
</evidence>
<accession>D4LEC4</accession>
<dbReference type="AlphaFoldDB" id="D4LEC4"/>
<dbReference type="GeneID" id="83156603"/>
<dbReference type="RefSeq" id="WP_015558875.1">
    <property type="nucleotide sequence ID" value="NC_021039.1"/>
</dbReference>
<sequence>MNKQKKLVILLTLVLCIFIMPLQAFAATGGNHMVAPQWDNTSMVTMSLRCSNYNAHCDVQVIGYSGTTKITGAVKLQLRIAGIYCTQKTWNVSASGQSLVFEEDQPLAMKGMYRLVLDVDVTRKGTTENIWLDKVTRYS</sequence>
<evidence type="ECO:0000256" key="1">
    <source>
        <dbReference type="SAM" id="SignalP"/>
    </source>
</evidence>
<feature type="signal peptide" evidence="1">
    <location>
        <begin position="1"/>
        <end position="26"/>
    </location>
</feature>
<keyword evidence="3" id="KW-1185">Reference proteome</keyword>
<dbReference type="Proteomes" id="UP000007054">
    <property type="component" value="Chromosome"/>
</dbReference>
<evidence type="ECO:0000313" key="3">
    <source>
        <dbReference type="Proteomes" id="UP000007054"/>
    </source>
</evidence>
<reference evidence="2" key="1">
    <citation type="submission" date="2010-03" db="EMBL/GenBank/DDBJ databases">
        <title>The genome sequence of Ruminococcus sp. 18P13.</title>
        <authorList>
            <consortium name="metaHIT consortium -- http://www.metahit.eu/"/>
            <person name="Pajon A."/>
            <person name="Turner K."/>
            <person name="Parkhill J."/>
            <person name="Bernalier A."/>
        </authorList>
    </citation>
    <scope>NUCLEOTIDE SEQUENCE [LARGE SCALE GENOMIC DNA]</scope>
    <source>
        <strain evidence="2">Type strain: 18P13</strain>
    </source>
</reference>
<dbReference type="EMBL" id="FP929052">
    <property type="protein sequence ID" value="CBL17969.1"/>
    <property type="molecule type" value="Genomic_DNA"/>
</dbReference>
<dbReference type="KEGG" id="rch:RUM_19290"/>
<name>D4LEC4_RUMC1</name>
<gene>
    <name evidence="2" type="ordered locus">RUM_19290</name>
</gene>
<reference evidence="2" key="2">
    <citation type="submission" date="2010-03" db="EMBL/GenBank/DDBJ databases">
        <authorList>
            <person name="Pajon A."/>
        </authorList>
    </citation>
    <scope>NUCLEOTIDE SEQUENCE</scope>
    <source>
        <strain evidence="2">Type strain: 18P13</strain>
    </source>
</reference>
<dbReference type="HOGENOM" id="CLU_1843655_0_0_9"/>
<proteinExistence type="predicted"/>
<dbReference type="BioCyc" id="RCHA213810:RUM_RS09365-MONOMER"/>
<dbReference type="PATRIC" id="fig|213810.4.peg.1830"/>
<keyword evidence="1" id="KW-0732">Signal</keyword>